<evidence type="ECO:0000313" key="4">
    <source>
        <dbReference type="Proteomes" id="UP001302949"/>
    </source>
</evidence>
<dbReference type="RefSeq" id="WP_323296541.1">
    <property type="nucleotide sequence ID" value="NZ_JAYFUM010000009.1"/>
</dbReference>
<gene>
    <name evidence="3" type="ORF">VB248_09545</name>
</gene>
<dbReference type="InterPro" id="IPR032710">
    <property type="entry name" value="NTF2-like_dom_sf"/>
</dbReference>
<dbReference type="InterPro" id="IPR039437">
    <property type="entry name" value="FrzH/put_lumazine-bd"/>
</dbReference>
<dbReference type="SUPFAM" id="SSF54427">
    <property type="entry name" value="NTF2-like"/>
    <property type="match status" value="1"/>
</dbReference>
<feature type="compositionally biased region" description="Polar residues" evidence="1">
    <location>
        <begin position="153"/>
        <end position="162"/>
    </location>
</feature>
<dbReference type="Gene3D" id="3.10.450.50">
    <property type="match status" value="1"/>
</dbReference>
<evidence type="ECO:0000313" key="3">
    <source>
        <dbReference type="EMBL" id="MEA5139379.1"/>
    </source>
</evidence>
<dbReference type="EMBL" id="JAYFUM010000009">
    <property type="protein sequence ID" value="MEA5139379.1"/>
    <property type="molecule type" value="Genomic_DNA"/>
</dbReference>
<sequence length="181" mass="19367">MKISRILLSLSCFILSLTFSVKAQTEDEAIKVCINNYLDGVLNGDAARLNLAFHPTALLRSVNTNTGTLQDIPVAKFISTMPAGGIQSNGGSTKLISYSYIGISALATVELRFGEFKYVDLLSMLKFGNDWKIVSRVFSRTDLNGQLKGSGASVASTPTTSAPKAVKKSSANVKPKADDGW</sequence>
<proteinExistence type="predicted"/>
<protein>
    <submittedName>
        <fullName evidence="3">Nuclear transport factor 2 family protein</fullName>
    </submittedName>
</protein>
<organism evidence="3 4">
    <name type="scientific">Arcicella rigui</name>
    <dbReference type="NCBI Taxonomy" id="797020"/>
    <lineage>
        <taxon>Bacteria</taxon>
        <taxon>Pseudomonadati</taxon>
        <taxon>Bacteroidota</taxon>
        <taxon>Cytophagia</taxon>
        <taxon>Cytophagales</taxon>
        <taxon>Flectobacillaceae</taxon>
        <taxon>Arcicella</taxon>
    </lineage>
</organism>
<comment type="caution">
    <text evidence="3">The sequence shown here is derived from an EMBL/GenBank/DDBJ whole genome shotgun (WGS) entry which is preliminary data.</text>
</comment>
<evidence type="ECO:0000256" key="1">
    <source>
        <dbReference type="SAM" id="MobiDB-lite"/>
    </source>
</evidence>
<name>A0ABU5Q967_9BACT</name>
<reference evidence="3 4" key="1">
    <citation type="submission" date="2023-12" db="EMBL/GenBank/DDBJ databases">
        <title>Novel species of the genus Arcicella isolated from rivers.</title>
        <authorList>
            <person name="Lu H."/>
        </authorList>
    </citation>
    <scope>NUCLEOTIDE SEQUENCE [LARGE SCALE GENOMIC DNA]</scope>
    <source>
        <strain evidence="3 4">KCTC 23307</strain>
    </source>
</reference>
<keyword evidence="2" id="KW-0732">Signal</keyword>
<keyword evidence="4" id="KW-1185">Reference proteome</keyword>
<feature type="signal peptide" evidence="2">
    <location>
        <begin position="1"/>
        <end position="23"/>
    </location>
</feature>
<evidence type="ECO:0000256" key="2">
    <source>
        <dbReference type="SAM" id="SignalP"/>
    </source>
</evidence>
<dbReference type="Proteomes" id="UP001302949">
    <property type="component" value="Unassembled WGS sequence"/>
</dbReference>
<dbReference type="Pfam" id="PF12893">
    <property type="entry name" value="Lumazine_bd_2"/>
    <property type="match status" value="1"/>
</dbReference>
<accession>A0ABU5Q967</accession>
<feature type="chain" id="PRO_5045372536" evidence="2">
    <location>
        <begin position="24"/>
        <end position="181"/>
    </location>
</feature>
<feature type="region of interest" description="Disordered" evidence="1">
    <location>
        <begin position="149"/>
        <end position="181"/>
    </location>
</feature>